<reference evidence="9 10" key="1">
    <citation type="submission" date="2023-07" db="EMBL/GenBank/DDBJ databases">
        <title>Genomic Encyclopedia of Type Strains, Phase IV (KMG-IV): sequencing the most valuable type-strain genomes for metagenomic binning, comparative biology and taxonomic classification.</title>
        <authorList>
            <person name="Goeker M."/>
        </authorList>
    </citation>
    <scope>NUCLEOTIDE SEQUENCE [LARGE SCALE GENOMIC DNA]</scope>
    <source>
        <strain evidence="9 10">DSM 20694</strain>
    </source>
</reference>
<evidence type="ECO:0000256" key="3">
    <source>
        <dbReference type="ARBA" id="ARBA00022475"/>
    </source>
</evidence>
<evidence type="ECO:0000313" key="9">
    <source>
        <dbReference type="EMBL" id="MDQ0149520.1"/>
    </source>
</evidence>
<dbReference type="EMBL" id="JAUSUF010000003">
    <property type="protein sequence ID" value="MDQ0149520.1"/>
    <property type="molecule type" value="Genomic_DNA"/>
</dbReference>
<evidence type="ECO:0000256" key="7">
    <source>
        <dbReference type="SAM" id="Phobius"/>
    </source>
</evidence>
<feature type="transmembrane region" description="Helical" evidence="7">
    <location>
        <begin position="52"/>
        <end position="75"/>
    </location>
</feature>
<dbReference type="Gene3D" id="1.20.1250.20">
    <property type="entry name" value="MFS general substrate transporter like domains"/>
    <property type="match status" value="1"/>
</dbReference>
<gene>
    <name evidence="9" type="ORF">J2S18_001450</name>
</gene>
<dbReference type="Gene3D" id="1.20.1720.10">
    <property type="entry name" value="Multidrug resistance protein D"/>
    <property type="match status" value="1"/>
</dbReference>
<evidence type="ECO:0000259" key="8">
    <source>
        <dbReference type="PROSITE" id="PS50850"/>
    </source>
</evidence>
<comment type="caution">
    <text evidence="9">The sequence shown here is derived from an EMBL/GenBank/DDBJ whole genome shotgun (WGS) entry which is preliminary data.</text>
</comment>
<feature type="transmembrane region" description="Helical" evidence="7">
    <location>
        <begin position="82"/>
        <end position="102"/>
    </location>
</feature>
<feature type="transmembrane region" description="Helical" evidence="7">
    <location>
        <begin position="228"/>
        <end position="249"/>
    </location>
</feature>
<feature type="transmembrane region" description="Helical" evidence="7">
    <location>
        <begin position="270"/>
        <end position="295"/>
    </location>
</feature>
<evidence type="ECO:0000313" key="10">
    <source>
        <dbReference type="Proteomes" id="UP001228504"/>
    </source>
</evidence>
<organism evidence="9 10">
    <name type="scientific">Eubacterium multiforme</name>
    <dbReference type="NCBI Taxonomy" id="83339"/>
    <lineage>
        <taxon>Bacteria</taxon>
        <taxon>Bacillati</taxon>
        <taxon>Bacillota</taxon>
        <taxon>Clostridia</taxon>
        <taxon>Eubacteriales</taxon>
        <taxon>Eubacteriaceae</taxon>
        <taxon>Eubacterium</taxon>
    </lineage>
</organism>
<dbReference type="PRINTS" id="PR01036">
    <property type="entry name" value="TCRTETB"/>
</dbReference>
<feature type="domain" description="Major facilitator superfamily (MFS) profile" evidence="8">
    <location>
        <begin position="17"/>
        <end position="466"/>
    </location>
</feature>
<feature type="transmembrane region" description="Helical" evidence="7">
    <location>
        <begin position="441"/>
        <end position="462"/>
    </location>
</feature>
<sequence>MTVENKAKDKKINPVIIISVFLIGGFVSYLNGTLMTTALPTIMRDLKIDPVTGQWLTTAFMLVNGIMIPCTAFLIEKFTTRKLFFISMGLFTIGTFIGSFSIDFKTLLIARIVQAAGAGIILPLMQTVFLIIVPKERRGFVMGLVGIIVAFAPAMGPTLAGFIVDNYPWRYLFHIIDPICIIDLVFAYFALQNVTETKDVKIDIMSVITSTLGFGGLLLGFSNAGNKGWGSLQVLIPLIVGIISLLMFVKKQLSSKEPMLNLRVFKSKTFTFSTIIIMIVYAAFVSAELILPMYIQMARGYSAIDSGLMLMPGAIIMGVMNPIAGRLFDKIGARTLSIVGLILLTFGNLGLMFLSANTEIIHITIVYSIRLLGMSMIMMPLTTAGLNTLTNEHLAHGTAANNTLRQIAGSIGTALLVTVMSKATISSGIKNSELASIHGMNVAFGVSALLSFIALVIAIIVVKKKGEGDTKLY</sequence>
<protein>
    <submittedName>
        <fullName evidence="9">EmrB/QacA subfamily drug resistance transporter</fullName>
    </submittedName>
</protein>
<dbReference type="InterPro" id="IPR036259">
    <property type="entry name" value="MFS_trans_sf"/>
</dbReference>
<keyword evidence="5 7" id="KW-1133">Transmembrane helix</keyword>
<evidence type="ECO:0000256" key="1">
    <source>
        <dbReference type="ARBA" id="ARBA00004651"/>
    </source>
</evidence>
<dbReference type="Proteomes" id="UP001228504">
    <property type="component" value="Unassembled WGS sequence"/>
</dbReference>
<dbReference type="PROSITE" id="PS50850">
    <property type="entry name" value="MFS"/>
    <property type="match status" value="1"/>
</dbReference>
<feature type="transmembrane region" description="Helical" evidence="7">
    <location>
        <begin position="407"/>
        <end position="429"/>
    </location>
</feature>
<evidence type="ECO:0000256" key="4">
    <source>
        <dbReference type="ARBA" id="ARBA00022692"/>
    </source>
</evidence>
<evidence type="ECO:0000256" key="6">
    <source>
        <dbReference type="ARBA" id="ARBA00023136"/>
    </source>
</evidence>
<dbReference type="PANTHER" id="PTHR42718:SF24">
    <property type="entry name" value="MAJOR FACILITATOR SUPERFAMILY (MFS) PROFILE DOMAIN-CONTAINING PROTEIN"/>
    <property type="match status" value="1"/>
</dbReference>
<feature type="transmembrane region" description="Helical" evidence="7">
    <location>
        <begin position="360"/>
        <end position="386"/>
    </location>
</feature>
<proteinExistence type="predicted"/>
<feature type="transmembrane region" description="Helical" evidence="7">
    <location>
        <begin position="336"/>
        <end position="354"/>
    </location>
</feature>
<dbReference type="NCBIfam" id="TIGR00711">
    <property type="entry name" value="efflux_EmrB"/>
    <property type="match status" value="1"/>
</dbReference>
<evidence type="ECO:0000256" key="5">
    <source>
        <dbReference type="ARBA" id="ARBA00022989"/>
    </source>
</evidence>
<dbReference type="InterPro" id="IPR011701">
    <property type="entry name" value="MFS"/>
</dbReference>
<dbReference type="InterPro" id="IPR020846">
    <property type="entry name" value="MFS_dom"/>
</dbReference>
<keyword evidence="4 7" id="KW-0812">Transmembrane</keyword>
<dbReference type="Pfam" id="PF07690">
    <property type="entry name" value="MFS_1"/>
    <property type="match status" value="1"/>
</dbReference>
<dbReference type="SUPFAM" id="SSF103473">
    <property type="entry name" value="MFS general substrate transporter"/>
    <property type="match status" value="1"/>
</dbReference>
<accession>A0ABT9UTB0</accession>
<name>A0ABT9UTB0_9FIRM</name>
<feature type="transmembrane region" description="Helical" evidence="7">
    <location>
        <begin position="108"/>
        <end position="133"/>
    </location>
</feature>
<dbReference type="RefSeq" id="WP_307485073.1">
    <property type="nucleotide sequence ID" value="NZ_JAUSUF010000003.1"/>
</dbReference>
<keyword evidence="3" id="KW-1003">Cell membrane</keyword>
<dbReference type="InterPro" id="IPR004638">
    <property type="entry name" value="EmrB-like"/>
</dbReference>
<feature type="transmembrane region" description="Helical" evidence="7">
    <location>
        <begin position="202"/>
        <end position="222"/>
    </location>
</feature>
<keyword evidence="10" id="KW-1185">Reference proteome</keyword>
<comment type="subcellular location">
    <subcellularLocation>
        <location evidence="1">Cell membrane</location>
        <topology evidence="1">Multi-pass membrane protein</topology>
    </subcellularLocation>
</comment>
<feature type="transmembrane region" description="Helical" evidence="7">
    <location>
        <begin position="169"/>
        <end position="190"/>
    </location>
</feature>
<dbReference type="PANTHER" id="PTHR42718">
    <property type="entry name" value="MAJOR FACILITATOR SUPERFAMILY MULTIDRUG TRANSPORTER MFSC"/>
    <property type="match status" value="1"/>
</dbReference>
<feature type="transmembrane region" description="Helical" evidence="7">
    <location>
        <begin position="140"/>
        <end position="163"/>
    </location>
</feature>
<dbReference type="CDD" id="cd17503">
    <property type="entry name" value="MFS_LmrB_MDR_like"/>
    <property type="match status" value="1"/>
</dbReference>
<feature type="transmembrane region" description="Helical" evidence="7">
    <location>
        <begin position="307"/>
        <end position="324"/>
    </location>
</feature>
<keyword evidence="6 7" id="KW-0472">Membrane</keyword>
<keyword evidence="2" id="KW-0813">Transport</keyword>
<evidence type="ECO:0000256" key="2">
    <source>
        <dbReference type="ARBA" id="ARBA00022448"/>
    </source>
</evidence>
<feature type="transmembrane region" description="Helical" evidence="7">
    <location>
        <begin position="12"/>
        <end position="32"/>
    </location>
</feature>